<reference evidence="1" key="1">
    <citation type="submission" date="2022-01" db="EMBL/GenBank/DDBJ databases">
        <title>Nocardioidaceae gen. sp. A5X3R13.</title>
        <authorList>
            <person name="Lopez Marin M.A."/>
            <person name="Uhlik O."/>
        </authorList>
    </citation>
    <scope>NUCLEOTIDE SEQUENCE</scope>
    <source>
        <strain evidence="1">A5X3R13</strain>
    </source>
</reference>
<proteinExistence type="predicted"/>
<evidence type="ECO:0000313" key="2">
    <source>
        <dbReference type="Proteomes" id="UP001164390"/>
    </source>
</evidence>
<dbReference type="Proteomes" id="UP001164390">
    <property type="component" value="Chromosome"/>
</dbReference>
<dbReference type="EMBL" id="CP094970">
    <property type="protein sequence ID" value="UYM03929.1"/>
    <property type="molecule type" value="Genomic_DNA"/>
</dbReference>
<name>A0AA46YJT6_9ACTN</name>
<organism evidence="1 2">
    <name type="scientific">Solicola gregarius</name>
    <dbReference type="NCBI Taxonomy" id="2908642"/>
    <lineage>
        <taxon>Bacteria</taxon>
        <taxon>Bacillati</taxon>
        <taxon>Actinomycetota</taxon>
        <taxon>Actinomycetes</taxon>
        <taxon>Propionibacteriales</taxon>
        <taxon>Nocardioidaceae</taxon>
        <taxon>Solicola</taxon>
    </lineage>
</organism>
<dbReference type="AlphaFoldDB" id="A0AA46YJT6"/>
<dbReference type="RefSeq" id="WP_271632571.1">
    <property type="nucleotide sequence ID" value="NZ_CP094970.1"/>
</dbReference>
<protein>
    <submittedName>
        <fullName evidence="1">Uncharacterized protein</fullName>
    </submittedName>
</protein>
<sequence>MQAKLHGKWTNLSGAQVTSNDNGRYRVRVILGMDGRRSLRVHVKTPDFRKWINSRVIRVRVS</sequence>
<dbReference type="KEGG" id="sgrg:L0C25_15420"/>
<gene>
    <name evidence="1" type="ORF">L0C25_15420</name>
</gene>
<accession>A0AA46YJT6</accession>
<evidence type="ECO:0000313" key="1">
    <source>
        <dbReference type="EMBL" id="UYM03929.1"/>
    </source>
</evidence>
<keyword evidence="2" id="KW-1185">Reference proteome</keyword>